<comment type="caution">
    <text evidence="2">The sequence shown here is derived from an EMBL/GenBank/DDBJ whole genome shotgun (WGS) entry which is preliminary data.</text>
</comment>
<reference evidence="3" key="2">
    <citation type="journal article" date="2018" name="BMC Genomics">
        <title>Genomic insights into host adaptation between the wheat stripe rust pathogen (Puccinia striiformis f. sp. tritici) and the barley stripe rust pathogen (Puccinia striiformis f. sp. hordei).</title>
        <authorList>
            <person name="Xia C."/>
            <person name="Wang M."/>
            <person name="Yin C."/>
            <person name="Cornejo O.E."/>
            <person name="Hulbert S.H."/>
            <person name="Chen X."/>
        </authorList>
    </citation>
    <scope>NUCLEOTIDE SEQUENCE [LARGE SCALE GENOMIC DNA]</scope>
    <source>
        <strain evidence="3">93TX-2</strain>
    </source>
</reference>
<dbReference type="VEuPathDB" id="FungiDB:PSHT_09322"/>
<organism evidence="2 3">
    <name type="scientific">Puccinia striiformis</name>
    <dbReference type="NCBI Taxonomy" id="27350"/>
    <lineage>
        <taxon>Eukaryota</taxon>
        <taxon>Fungi</taxon>
        <taxon>Dikarya</taxon>
        <taxon>Basidiomycota</taxon>
        <taxon>Pucciniomycotina</taxon>
        <taxon>Pucciniomycetes</taxon>
        <taxon>Pucciniales</taxon>
        <taxon>Pucciniaceae</taxon>
        <taxon>Puccinia</taxon>
    </lineage>
</organism>
<dbReference type="EMBL" id="PKSM01000131">
    <property type="protein sequence ID" value="POW09088.1"/>
    <property type="molecule type" value="Genomic_DNA"/>
</dbReference>
<evidence type="ECO:0000256" key="1">
    <source>
        <dbReference type="SAM" id="MobiDB-lite"/>
    </source>
</evidence>
<dbReference type="VEuPathDB" id="FungiDB:PSTT_01207"/>
<proteinExistence type="predicted"/>
<dbReference type="VEuPathDB" id="FungiDB:PSTT_01211"/>
<feature type="compositionally biased region" description="Acidic residues" evidence="1">
    <location>
        <begin position="1129"/>
        <end position="1150"/>
    </location>
</feature>
<evidence type="ECO:0000313" key="2">
    <source>
        <dbReference type="EMBL" id="POW09088.1"/>
    </source>
</evidence>
<gene>
    <name evidence="2" type="ORF">PSHT_09322</name>
</gene>
<reference evidence="3" key="3">
    <citation type="journal article" date="2018" name="Mol. Plant Microbe Interact.">
        <title>Genome sequence resources for the wheat stripe rust pathogen (Puccinia striiformis f. sp. tritici) and the barley stripe rust pathogen (Puccinia striiformis f. sp. hordei).</title>
        <authorList>
            <person name="Xia C."/>
            <person name="Wang M."/>
            <person name="Yin C."/>
            <person name="Cornejo O.E."/>
            <person name="Hulbert S.H."/>
            <person name="Chen X."/>
        </authorList>
    </citation>
    <scope>NUCLEOTIDE SEQUENCE [LARGE SCALE GENOMIC DNA]</scope>
    <source>
        <strain evidence="3">93TX-2</strain>
    </source>
</reference>
<dbReference type="OrthoDB" id="2507355at2759"/>
<sequence>CYLRVFGSDEHLRASSYSICVNFVSYTIDTTMAELVPIESVGSIVQSFRSAKLDRESEQKYQEIIKGSIRQLRTRLGYHVDRPLPASCTPRANGPATEIRNETPYRLGESLLPELKETLPSLLTLINSQSSTSLWYNSLLDSLVKIDEIVERIDTSIIAIRIDHKAWESRRHGLVIMPFLNACQIASLICQVKELFESELSHLCIEYDMFFNNSNLSNQSNHDLPTAKENKNLERLTTVLIEKIDAIIQWLRKSMVRLVEEEWAKLVQPIDGEIKWLLNDINTNDNEQDEEDPWRDGPETISHQRKDLFRAAIPVMRLSRIYYNKLARQMNDDVRLIFSDSSMHMGMDQLKRLFKETNQTVTALTEFIYNIRENASREDFHSMVKWLFDRFGSSSSILQDHWLALLQSKDPGVNKELLKRSFEWLEFWSHQFFLANVQFIISSSDQYWMHKYHQVIGQKPALKTPDSETRSLIKLIDSKKDSLNRLYTHSLPLVRQQIERLLGILVRIDLDEESESQIKLVFELQPELDHALDELCSIREVTFLEESLNFNLPDNPDLLYHEECCLADLDNIKNNILPMIVDCFRKSCDLIKQTKFSSETAKDHNVLDSAKTSVIELRDRIYNEISETMDTLRESDFDASDRVIAYTSCLLQDFMIMKAQKFFQYLLKKPFLTTRDTLHLTPYARADEPSKHAEVLKTHFRRASTALDSSIEKIPLINGFFDQKYFQSWFTTWDTLFTISIHRFMDIARWDGQTFQIGQPAEEIGGAISREALAHLQSRLKRHRSRKVLECHPDLRSEGEPPYGLGKTILPAFKEKLCSFSLAFTPSIPECDVTNWCEGILNHLVEIDDLLEEIDLAIISIWRGIKPNHVGPIILAHYSVRVRQLIDQVNYLLASQLRNVFTACQTYFENFGLSDPPLDELSTINESSDILRLTAVSMDQIDFIVKKLHETSLGAVLEEWRKIAKQIDLSSQWPLKEPRMHPFFRDIPGHDELMRVEEEARRSVSSRTPIIKLCRTYFNKLSRSTNSQPEDRVDGLLDYTMRNAYVTPDFVETMVTWSHEPPSVLKAIDTLRSIEQRAMGSSEALADARAWLNSWSSLFSIATENLIAHVGGDDAREATTGEGETRDDHDDEDDPDSEDDWGNEGSDVDIEERVLIIR</sequence>
<accession>A0A2S4VHY6</accession>
<feature type="non-terminal residue" evidence="2">
    <location>
        <position position="1"/>
    </location>
</feature>
<dbReference type="AlphaFoldDB" id="A0A2S4VHY6"/>
<name>A0A2S4VHY6_9BASI</name>
<dbReference type="PANTHER" id="PTHR33069:SF3">
    <property type="entry name" value="DYNEIN HEAVY CHAIN TAIL DOMAIN-CONTAINING PROTEIN"/>
    <property type="match status" value="1"/>
</dbReference>
<keyword evidence="3" id="KW-1185">Reference proteome</keyword>
<feature type="region of interest" description="Disordered" evidence="1">
    <location>
        <begin position="1112"/>
        <end position="1158"/>
    </location>
</feature>
<feature type="non-terminal residue" evidence="2">
    <location>
        <position position="1158"/>
    </location>
</feature>
<feature type="compositionally biased region" description="Basic and acidic residues" evidence="1">
    <location>
        <begin position="1112"/>
        <end position="1128"/>
    </location>
</feature>
<dbReference type="PANTHER" id="PTHR33069">
    <property type="entry name" value="CHROMOSOME 7, WHOLE GENOME SHOTGUN SEQUENCE-RELATED"/>
    <property type="match status" value="1"/>
</dbReference>
<evidence type="ECO:0000313" key="3">
    <source>
        <dbReference type="Proteomes" id="UP000238274"/>
    </source>
</evidence>
<protein>
    <submittedName>
        <fullName evidence="2">Uncharacterized protein</fullName>
    </submittedName>
</protein>
<dbReference type="VEuPathDB" id="FungiDB:PSTT_01212"/>
<reference evidence="2 3" key="1">
    <citation type="submission" date="2017-12" db="EMBL/GenBank/DDBJ databases">
        <title>Gene loss provides genomic basis for host adaptation in cereal stripe rust fungi.</title>
        <authorList>
            <person name="Xia C."/>
        </authorList>
    </citation>
    <scope>NUCLEOTIDE SEQUENCE [LARGE SCALE GENOMIC DNA]</scope>
    <source>
        <strain evidence="2 3">93TX-2</strain>
    </source>
</reference>
<dbReference type="Proteomes" id="UP000238274">
    <property type="component" value="Unassembled WGS sequence"/>
</dbReference>